<reference evidence="2 4" key="1">
    <citation type="journal article" date="2016" name="Plant Dis.">
        <title>Improved production of propionic acid using genome shuffling.</title>
        <authorList>
            <person name="Luna-Flores C.H."/>
            <person name="Palfreyman R.W."/>
            <person name="Kromer J.O."/>
            <person name="Nielsen L.K."/>
            <person name="Marcellin E."/>
        </authorList>
    </citation>
    <scope>NUCLEOTIDE SEQUENCE [LARGE SCALE GENOMIC DNA]</scope>
    <source>
        <strain evidence="2 4">F3E8</strain>
    </source>
</reference>
<accession>A0AAC8YDL2</accession>
<proteinExistence type="predicted"/>
<dbReference type="AlphaFoldDB" id="A0AAC8YDL2"/>
<evidence type="ECO:0000313" key="3">
    <source>
        <dbReference type="Proteomes" id="UP000075221"/>
    </source>
</evidence>
<keyword evidence="4" id="KW-1185">Reference proteome</keyword>
<evidence type="ECO:0000313" key="4">
    <source>
        <dbReference type="Proteomes" id="UP000178666"/>
    </source>
</evidence>
<protein>
    <recommendedName>
        <fullName evidence="5">DUF1801 domain-containing protein</fullName>
    </recommendedName>
</protein>
<organism evidence="1 3">
    <name type="scientific">Acidipropionibacterium acidipropionici</name>
    <dbReference type="NCBI Taxonomy" id="1748"/>
    <lineage>
        <taxon>Bacteria</taxon>
        <taxon>Bacillati</taxon>
        <taxon>Actinomycetota</taxon>
        <taxon>Actinomycetes</taxon>
        <taxon>Propionibacteriales</taxon>
        <taxon>Propionibacteriaceae</taxon>
        <taxon>Acidipropionibacterium</taxon>
    </lineage>
</organism>
<dbReference type="RefSeq" id="WP_062818959.1">
    <property type="nucleotide sequence ID" value="NZ_CP014352.1"/>
</dbReference>
<dbReference type="Proteomes" id="UP000075221">
    <property type="component" value="Chromosome"/>
</dbReference>
<evidence type="ECO:0000313" key="2">
    <source>
        <dbReference type="EMBL" id="AOZ46011.1"/>
    </source>
</evidence>
<reference evidence="1 3" key="2">
    <citation type="submission" date="2016-02" db="EMBL/GenBank/DDBJ databases">
        <title>Complete Genome Sequence of Propionibacterium acidipropionici ATCC 55737.</title>
        <authorList>
            <person name="Luna Flores C.H."/>
            <person name="Nielsen L.K."/>
            <person name="Marcellin E."/>
        </authorList>
    </citation>
    <scope>NUCLEOTIDE SEQUENCE [LARGE SCALE GENOMIC DNA]</scope>
    <source>
        <strain evidence="1 3">ATCC 55737</strain>
    </source>
</reference>
<sequence>MASTRPAMLPGDQPVVDVLDRATGARRGEADELLALHRDVSGAEPVVGAGRIIGFGQYEYRYDSGHGGIAPELAFATGPSRHTIYLATGFADLWPDLLAGLGPHRATRACLHLTRLAAVDRDVIRTLLEHTLAERRKG</sequence>
<evidence type="ECO:0000313" key="1">
    <source>
        <dbReference type="EMBL" id="AMS04518.1"/>
    </source>
</evidence>
<dbReference type="EMBL" id="CP015970">
    <property type="protein sequence ID" value="AOZ46011.1"/>
    <property type="molecule type" value="Genomic_DNA"/>
</dbReference>
<gene>
    <name evidence="2" type="ORF">A8L58_03965</name>
    <name evidence="1" type="ORF">AXH35_02500</name>
</gene>
<dbReference type="EMBL" id="CP014352">
    <property type="protein sequence ID" value="AMS04518.1"/>
    <property type="molecule type" value="Genomic_DNA"/>
</dbReference>
<evidence type="ECO:0008006" key="5">
    <source>
        <dbReference type="Google" id="ProtNLM"/>
    </source>
</evidence>
<name>A0AAC8YDL2_9ACTN</name>
<dbReference type="Proteomes" id="UP000178666">
    <property type="component" value="Chromosome"/>
</dbReference>